<evidence type="ECO:0000256" key="2">
    <source>
        <dbReference type="RuleBase" id="RU003452"/>
    </source>
</evidence>
<dbReference type="Pfam" id="PF00797">
    <property type="entry name" value="Acetyltransf_2"/>
    <property type="match status" value="1"/>
</dbReference>
<dbReference type="Gene3D" id="3.30.2140.10">
    <property type="entry name" value="Arylamine N-acetyltransferase"/>
    <property type="match status" value="1"/>
</dbReference>
<dbReference type="Proteomes" id="UP000494115">
    <property type="component" value="Unassembled WGS sequence"/>
</dbReference>
<dbReference type="RefSeq" id="WP_246257283.1">
    <property type="nucleotide sequence ID" value="NZ_CADIKM010000009.1"/>
</dbReference>
<proteinExistence type="inferred from homology"/>
<evidence type="ECO:0000313" key="4">
    <source>
        <dbReference type="Proteomes" id="UP000494115"/>
    </source>
</evidence>
<dbReference type="InterPro" id="IPR001447">
    <property type="entry name" value="Arylamine_N-AcTrfase"/>
</dbReference>
<reference evidence="3 4" key="1">
    <citation type="submission" date="2020-04" db="EMBL/GenBank/DDBJ databases">
        <authorList>
            <person name="De Canck E."/>
        </authorList>
    </citation>
    <scope>NUCLEOTIDE SEQUENCE [LARGE SCALE GENOMIC DNA]</scope>
    <source>
        <strain evidence="3 4">LMG 28138</strain>
    </source>
</reference>
<name>A0A6S7B6V6_9BURK</name>
<dbReference type="SUPFAM" id="SSF54001">
    <property type="entry name" value="Cysteine proteinases"/>
    <property type="match status" value="1"/>
</dbReference>
<accession>A0A6S7B6V6</accession>
<evidence type="ECO:0000256" key="1">
    <source>
        <dbReference type="ARBA" id="ARBA00006547"/>
    </source>
</evidence>
<dbReference type="PANTHER" id="PTHR11786">
    <property type="entry name" value="N-HYDROXYARYLAMINE O-ACETYLTRANSFERASE"/>
    <property type="match status" value="1"/>
</dbReference>
<dbReference type="EC" id="2.3.1.5" evidence="3"/>
<keyword evidence="3" id="KW-0808">Transferase</keyword>
<evidence type="ECO:0000313" key="3">
    <source>
        <dbReference type="EMBL" id="CAB3787714.1"/>
    </source>
</evidence>
<dbReference type="GO" id="GO:0004060">
    <property type="term" value="F:arylamine N-acetyltransferase activity"/>
    <property type="evidence" value="ECO:0007669"/>
    <property type="project" value="UniProtKB-EC"/>
</dbReference>
<keyword evidence="4" id="KW-1185">Reference proteome</keyword>
<gene>
    <name evidence="3" type="primary">nat</name>
    <name evidence="3" type="ORF">LMG28138_02477</name>
</gene>
<dbReference type="PRINTS" id="PR01543">
    <property type="entry name" value="ANATRNSFRASE"/>
</dbReference>
<dbReference type="EMBL" id="CADIKM010000009">
    <property type="protein sequence ID" value="CAB3787714.1"/>
    <property type="molecule type" value="Genomic_DNA"/>
</dbReference>
<dbReference type="Gene3D" id="2.40.128.150">
    <property type="entry name" value="Cysteine proteinases"/>
    <property type="match status" value="1"/>
</dbReference>
<sequence>MSNDGKPMINLDRYYSRTGYTGSSDATLETLADLVEHHIAAIPFENIDVLLGRPIDISLAAIEAKLVERRRGGYCFEQNRLLGAVLATLGFHVENLAARVLWGRHENDPPRPRTHMALRVTIDGEPWLVDVGFGGTVPVSPLRFNAIEAQPTRHEIYRIVPNGDTSTVEAHAGDIWRALYEVSGTPLLDVDYEPLNWFTSTHPASPFKAHLMVARATRDARFSLMDGRLTIRHRGGSHEQRGLHIDELETALADIFGLAVEPAWRPLLERLAISS</sequence>
<dbReference type="AlphaFoldDB" id="A0A6S7B6V6"/>
<dbReference type="InterPro" id="IPR038765">
    <property type="entry name" value="Papain-like_cys_pep_sf"/>
</dbReference>
<protein>
    <submittedName>
        <fullName evidence="3">Arylamine N-acetyltransferase</fullName>
        <ecNumber evidence="3">2.3.1.5</ecNumber>
    </submittedName>
</protein>
<keyword evidence="3" id="KW-0012">Acyltransferase</keyword>
<organism evidence="3 4">
    <name type="scientific">Pararobbsia alpina</name>
    <dbReference type="NCBI Taxonomy" id="621374"/>
    <lineage>
        <taxon>Bacteria</taxon>
        <taxon>Pseudomonadati</taxon>
        <taxon>Pseudomonadota</taxon>
        <taxon>Betaproteobacteria</taxon>
        <taxon>Burkholderiales</taxon>
        <taxon>Burkholderiaceae</taxon>
        <taxon>Pararobbsia</taxon>
    </lineage>
</organism>
<dbReference type="PANTHER" id="PTHR11786:SF0">
    <property type="entry name" value="ARYLAMINE N-ACETYLTRANSFERASE 4-RELATED"/>
    <property type="match status" value="1"/>
</dbReference>
<comment type="similarity">
    <text evidence="1 2">Belongs to the arylamine N-acetyltransferase family.</text>
</comment>